<feature type="transmembrane region" description="Helical" evidence="9">
    <location>
        <begin position="521"/>
        <end position="540"/>
    </location>
</feature>
<feature type="transmembrane region" description="Helical" evidence="9">
    <location>
        <begin position="460"/>
        <end position="483"/>
    </location>
</feature>
<evidence type="ECO:0000259" key="11">
    <source>
        <dbReference type="Pfam" id="PF00999"/>
    </source>
</evidence>
<evidence type="ECO:0000256" key="8">
    <source>
        <dbReference type="ARBA" id="ARBA00023136"/>
    </source>
</evidence>
<dbReference type="AlphaFoldDB" id="A0A061S1Q6"/>
<evidence type="ECO:0000256" key="6">
    <source>
        <dbReference type="ARBA" id="ARBA00022989"/>
    </source>
</evidence>
<reference evidence="12" key="1">
    <citation type="submission" date="2014-05" db="EMBL/GenBank/DDBJ databases">
        <title>The transcriptome of the halophilic microalga Tetraselmis sp. GSL018 isolated from the Great Salt Lake, Utah.</title>
        <authorList>
            <person name="Jinkerson R.E."/>
            <person name="D'Adamo S."/>
            <person name="Posewitz M.C."/>
        </authorList>
    </citation>
    <scope>NUCLEOTIDE SEQUENCE</scope>
    <source>
        <strain evidence="12">GSL018</strain>
    </source>
</reference>
<dbReference type="InterPro" id="IPR038770">
    <property type="entry name" value="Na+/solute_symporter_sf"/>
</dbReference>
<evidence type="ECO:0000256" key="10">
    <source>
        <dbReference type="SAM" id="SignalP"/>
    </source>
</evidence>
<evidence type="ECO:0000256" key="9">
    <source>
        <dbReference type="SAM" id="Phobius"/>
    </source>
</evidence>
<dbReference type="PANTHER" id="PTHR16254:SF14">
    <property type="entry name" value="TRANSMEMBRANE AND COILED-COIL DOMAIN-CONTAINING PROTEIN 3"/>
    <property type="match status" value="1"/>
</dbReference>
<dbReference type="InterPro" id="IPR006153">
    <property type="entry name" value="Cation/H_exchanger_TM"/>
</dbReference>
<comment type="subcellular location">
    <subcellularLocation>
        <location evidence="1">Membrane</location>
        <topology evidence="1">Multi-pass membrane protein</topology>
    </subcellularLocation>
</comment>
<dbReference type="EMBL" id="GBEZ01001658">
    <property type="protein sequence ID" value="JAC83333.1"/>
    <property type="molecule type" value="Transcribed_RNA"/>
</dbReference>
<feature type="transmembrane region" description="Helical" evidence="9">
    <location>
        <begin position="275"/>
        <end position="294"/>
    </location>
</feature>
<dbReference type="InterPro" id="IPR045158">
    <property type="entry name" value="KEA4/5/6-like"/>
</dbReference>
<feature type="transmembrane region" description="Helical" evidence="9">
    <location>
        <begin position="245"/>
        <end position="269"/>
    </location>
</feature>
<feature type="signal peptide" evidence="10">
    <location>
        <begin position="1"/>
        <end position="36"/>
    </location>
</feature>
<evidence type="ECO:0000256" key="3">
    <source>
        <dbReference type="ARBA" id="ARBA00022449"/>
    </source>
</evidence>
<dbReference type="GO" id="GO:0015386">
    <property type="term" value="F:potassium:proton antiporter activity"/>
    <property type="evidence" value="ECO:0007669"/>
    <property type="project" value="InterPro"/>
</dbReference>
<accession>A0A061S1Q6</accession>
<keyword evidence="6 9" id="KW-1133">Transmembrane helix</keyword>
<evidence type="ECO:0000256" key="5">
    <source>
        <dbReference type="ARBA" id="ARBA00022729"/>
    </source>
</evidence>
<protein>
    <submittedName>
        <fullName evidence="12">K(+) efflux antiporter 4</fullName>
    </submittedName>
</protein>
<evidence type="ECO:0000256" key="4">
    <source>
        <dbReference type="ARBA" id="ARBA00022692"/>
    </source>
</evidence>
<proteinExistence type="predicted"/>
<keyword evidence="4 9" id="KW-0812">Transmembrane</keyword>
<dbReference type="EMBL" id="GBEZ01007320">
    <property type="protein sequence ID" value="JAC78133.1"/>
    <property type="molecule type" value="Transcribed_RNA"/>
</dbReference>
<evidence type="ECO:0000256" key="7">
    <source>
        <dbReference type="ARBA" id="ARBA00023065"/>
    </source>
</evidence>
<feature type="transmembrane region" description="Helical" evidence="9">
    <location>
        <begin position="306"/>
        <end position="331"/>
    </location>
</feature>
<name>A0A061S1Q6_9CHLO</name>
<evidence type="ECO:0000313" key="12">
    <source>
        <dbReference type="EMBL" id="JAC78133.1"/>
    </source>
</evidence>
<keyword evidence="3" id="KW-0050">Antiport</keyword>
<feature type="chain" id="PRO_5007370678" evidence="10">
    <location>
        <begin position="37"/>
        <end position="625"/>
    </location>
</feature>
<evidence type="ECO:0000256" key="2">
    <source>
        <dbReference type="ARBA" id="ARBA00022448"/>
    </source>
</evidence>
<feature type="transmembrane region" description="Helical" evidence="9">
    <location>
        <begin position="433"/>
        <end position="454"/>
    </location>
</feature>
<keyword evidence="2" id="KW-0813">Transport</keyword>
<feature type="domain" description="Cation/H+ exchanger transmembrane" evidence="11">
    <location>
        <begin position="174"/>
        <end position="541"/>
    </location>
</feature>
<feature type="transmembrane region" description="Helical" evidence="9">
    <location>
        <begin position="490"/>
        <end position="509"/>
    </location>
</feature>
<organism evidence="12">
    <name type="scientific">Tetraselmis sp. GSL018</name>
    <dbReference type="NCBI Taxonomy" id="582737"/>
    <lineage>
        <taxon>Eukaryota</taxon>
        <taxon>Viridiplantae</taxon>
        <taxon>Chlorophyta</taxon>
        <taxon>core chlorophytes</taxon>
        <taxon>Chlorodendrophyceae</taxon>
        <taxon>Chlorodendrales</taxon>
        <taxon>Chlorodendraceae</taxon>
        <taxon>Tetraselmis</taxon>
    </lineage>
</organism>
<keyword evidence="5 10" id="KW-0732">Signal</keyword>
<evidence type="ECO:0000256" key="1">
    <source>
        <dbReference type="ARBA" id="ARBA00004141"/>
    </source>
</evidence>
<sequence>MSSSLRAQRPLAPRVAFLYIVLELLLLCAHPSLCHLSKHPSLTAEERKSYLKMLPPQNHTAMHGEYADLPSIAQIIDKTLKDEFPEGMDEFSAGKTFNTSITYHTARLETVLRVIPGDPHPRKRDEMEHTEMDVDRIIDTNNNEFVLSSPKGAGSMALRLDPLLIRDLTVLLGAAALAGAVCEALNQPVINGYLIAGSIVGPGGLALVSELVQLETLAQVGVQLLLFGLGLEFDLARVKAVQGVALLGGVLEIVVFTSLGGMSAFIAGWSVPGGLFVGALVAMSSTSIVVKCLEEAGSSESTRGQIMIGTLILQDLSVGLFFAFMPLLGYAASHSSVSLVATLSLVFSVFVKLSLALALAFLVARTAVLPMVKLIEAFASPELLQICSLAFCMAVAWASDHMALSAELGAFVAGVMLSILPDPEMVLHKVHQTRNLFVALFLASIGLIMSPIFLMEHLRILLLGTCVVVAGKTVVIVAVVWLFKYPMRMALGVGLGLAQVGEFAFVLLSEALQMRLIPHQGYMMLLGVTALSLLITPILMKTSVQLMGRSGDGLPGMEKQRPVGTPGMNWLQDPIREDDVPGKAELQDGIHNRDTEMHHRSSCLGIKAQRRRADPAFQDGMGAAV</sequence>
<gene>
    <name evidence="12" type="ORF">TSPGSL018_15953</name>
    <name evidence="13" type="ORF">TSPGSL018_3597</name>
</gene>
<keyword evidence="8 9" id="KW-0472">Membrane</keyword>
<evidence type="ECO:0000313" key="13">
    <source>
        <dbReference type="EMBL" id="JAC83333.1"/>
    </source>
</evidence>
<dbReference type="GO" id="GO:0016020">
    <property type="term" value="C:membrane"/>
    <property type="evidence" value="ECO:0007669"/>
    <property type="project" value="UniProtKB-SubCell"/>
</dbReference>
<feature type="transmembrane region" description="Helical" evidence="9">
    <location>
        <begin position="337"/>
        <end position="362"/>
    </location>
</feature>
<dbReference type="Pfam" id="PF00999">
    <property type="entry name" value="Na_H_Exchanger"/>
    <property type="match status" value="1"/>
</dbReference>
<dbReference type="PANTHER" id="PTHR16254">
    <property type="entry name" value="POTASSIUM/PROTON ANTIPORTER-RELATED"/>
    <property type="match status" value="1"/>
</dbReference>
<dbReference type="Gene3D" id="1.20.1530.20">
    <property type="match status" value="1"/>
</dbReference>
<keyword evidence="7" id="KW-0406">Ion transport</keyword>